<gene>
    <name evidence="3" type="ORF">WOLCODRAFT_135468</name>
</gene>
<dbReference type="OMA" id="DIEMRTY"/>
<feature type="region of interest" description="Disordered" evidence="1">
    <location>
        <begin position="52"/>
        <end position="112"/>
    </location>
</feature>
<feature type="compositionally biased region" description="Low complexity" evidence="1">
    <location>
        <begin position="90"/>
        <end position="110"/>
    </location>
</feature>
<evidence type="ECO:0000313" key="4">
    <source>
        <dbReference type="Proteomes" id="UP000218811"/>
    </source>
</evidence>
<protein>
    <submittedName>
        <fullName evidence="3">Uncharacterized protein</fullName>
    </submittedName>
</protein>
<dbReference type="EMBL" id="KB467831">
    <property type="protein sequence ID" value="PCH34039.1"/>
    <property type="molecule type" value="Genomic_DNA"/>
</dbReference>
<evidence type="ECO:0000256" key="2">
    <source>
        <dbReference type="SAM" id="Phobius"/>
    </source>
</evidence>
<feature type="compositionally biased region" description="Low complexity" evidence="1">
    <location>
        <begin position="358"/>
        <end position="369"/>
    </location>
</feature>
<dbReference type="Proteomes" id="UP000218811">
    <property type="component" value="Unassembled WGS sequence"/>
</dbReference>
<dbReference type="AlphaFoldDB" id="A0A2H3J5K5"/>
<evidence type="ECO:0000313" key="3">
    <source>
        <dbReference type="EMBL" id="PCH34039.1"/>
    </source>
</evidence>
<feature type="region of interest" description="Disordered" evidence="1">
    <location>
        <begin position="481"/>
        <end position="566"/>
    </location>
</feature>
<keyword evidence="2" id="KW-0812">Transmembrane</keyword>
<accession>A0A2H3J5K5</accession>
<feature type="compositionally biased region" description="Low complexity" evidence="1">
    <location>
        <begin position="302"/>
        <end position="329"/>
    </location>
</feature>
<organism evidence="3 4">
    <name type="scientific">Wolfiporia cocos (strain MD-104)</name>
    <name type="common">Brown rot fungus</name>
    <dbReference type="NCBI Taxonomy" id="742152"/>
    <lineage>
        <taxon>Eukaryota</taxon>
        <taxon>Fungi</taxon>
        <taxon>Dikarya</taxon>
        <taxon>Basidiomycota</taxon>
        <taxon>Agaricomycotina</taxon>
        <taxon>Agaricomycetes</taxon>
        <taxon>Polyporales</taxon>
        <taxon>Phaeolaceae</taxon>
        <taxon>Wolfiporia</taxon>
    </lineage>
</organism>
<feature type="region of interest" description="Disordered" evidence="1">
    <location>
        <begin position="272"/>
        <end position="383"/>
    </location>
</feature>
<keyword evidence="4" id="KW-1185">Reference proteome</keyword>
<keyword evidence="2" id="KW-1133">Transmembrane helix</keyword>
<feature type="transmembrane region" description="Helical" evidence="2">
    <location>
        <begin position="207"/>
        <end position="229"/>
    </location>
</feature>
<evidence type="ECO:0000256" key="1">
    <source>
        <dbReference type="SAM" id="MobiDB-lite"/>
    </source>
</evidence>
<feature type="compositionally biased region" description="Pro residues" evidence="1">
    <location>
        <begin position="508"/>
        <end position="520"/>
    </location>
</feature>
<dbReference type="STRING" id="742152.A0A2H3J5K5"/>
<feature type="region of interest" description="Disordered" evidence="1">
    <location>
        <begin position="433"/>
        <end position="462"/>
    </location>
</feature>
<reference evidence="3 4" key="1">
    <citation type="journal article" date="2012" name="Science">
        <title>The Paleozoic origin of enzymatic lignin decomposition reconstructed from 31 fungal genomes.</title>
        <authorList>
            <person name="Floudas D."/>
            <person name="Binder M."/>
            <person name="Riley R."/>
            <person name="Barry K."/>
            <person name="Blanchette R.A."/>
            <person name="Henrissat B."/>
            <person name="Martinez A.T."/>
            <person name="Otillar R."/>
            <person name="Spatafora J.W."/>
            <person name="Yadav J.S."/>
            <person name="Aerts A."/>
            <person name="Benoit I."/>
            <person name="Boyd A."/>
            <person name="Carlson A."/>
            <person name="Copeland A."/>
            <person name="Coutinho P.M."/>
            <person name="de Vries R.P."/>
            <person name="Ferreira P."/>
            <person name="Findley K."/>
            <person name="Foster B."/>
            <person name="Gaskell J."/>
            <person name="Glotzer D."/>
            <person name="Gorecki P."/>
            <person name="Heitman J."/>
            <person name="Hesse C."/>
            <person name="Hori C."/>
            <person name="Igarashi K."/>
            <person name="Jurgens J.A."/>
            <person name="Kallen N."/>
            <person name="Kersten P."/>
            <person name="Kohler A."/>
            <person name="Kuees U."/>
            <person name="Kumar T.K.A."/>
            <person name="Kuo A."/>
            <person name="LaButti K."/>
            <person name="Larrondo L.F."/>
            <person name="Lindquist E."/>
            <person name="Ling A."/>
            <person name="Lombard V."/>
            <person name="Lucas S."/>
            <person name="Lundell T."/>
            <person name="Martin R."/>
            <person name="McLaughlin D.J."/>
            <person name="Morgenstern I."/>
            <person name="Morin E."/>
            <person name="Murat C."/>
            <person name="Nagy L.G."/>
            <person name="Nolan M."/>
            <person name="Ohm R.A."/>
            <person name="Patyshakuliyeva A."/>
            <person name="Rokas A."/>
            <person name="Ruiz-Duenas F.J."/>
            <person name="Sabat G."/>
            <person name="Salamov A."/>
            <person name="Samejima M."/>
            <person name="Schmutz J."/>
            <person name="Slot J.C."/>
            <person name="St John F."/>
            <person name="Stenlid J."/>
            <person name="Sun H."/>
            <person name="Sun S."/>
            <person name="Syed K."/>
            <person name="Tsang A."/>
            <person name="Wiebenga A."/>
            <person name="Young D."/>
            <person name="Pisabarro A."/>
            <person name="Eastwood D.C."/>
            <person name="Martin F."/>
            <person name="Cullen D."/>
            <person name="Grigoriev I.V."/>
            <person name="Hibbett D.S."/>
        </authorList>
    </citation>
    <scope>NUCLEOTIDE SEQUENCE [LARGE SCALE GENOMIC DNA]</scope>
    <source>
        <strain evidence="3 4">MD-104</strain>
    </source>
</reference>
<keyword evidence="2" id="KW-0472">Membrane</keyword>
<feature type="compositionally biased region" description="Low complexity" evidence="1">
    <location>
        <begin position="486"/>
        <end position="507"/>
    </location>
</feature>
<feature type="non-terminal residue" evidence="3">
    <location>
        <position position="566"/>
    </location>
</feature>
<feature type="region of interest" description="Disordered" evidence="1">
    <location>
        <begin position="1"/>
        <end position="35"/>
    </location>
</feature>
<name>A0A2H3J5K5_WOLCO</name>
<sequence>MAKSSSVPAAAGSTPRATQHAHSRRQAAASRPTPSSSLLAIFATVAASSSTVDGHPLATQTPPPDFLCPQLSANHVAPTPAPVVNHRDVSSAAQGSSSLASDASQDQSGSYPRSVSVADKYVSCTDGRWRKTDVWTLYGSTYCMGDVCSSTATATSTQVIIESGTVITTVAPSTSTATASGIMEDIDVLPSGWQKANTIRDDPLTPIIISLSVVLAIGICIFIISCSIWRRRRARRLKDLEKRARGVGGLGQIDEETRDEIKRHHRLWAKATARWKAGARQSARRRKKRTSASSRDADSRLLAETTSRSTTSLHLTQTVSSSSHSMTASRRPPTVDFHAPNSSFPPEPDSARSPRRPPSYLSDSSDASSQPRGDFHAVSAPEVESSLGAGIRTVVPPGEQRLCFDDKPLPYEDAGVAGHVATDDKTFLASMAALASAPPPADESEQESGMSRPYASVPPLDDGFEAVPFEVQVVDCDAVVPEASGSRLSPSPRPSSYSRTPTYSRDPSPNPSILPPPPPKSRLAAPTFYEYPPSFEEDVLGAEPEPCPSAPPFDDEENPFARSPGL</sequence>
<dbReference type="OrthoDB" id="2756128at2759"/>
<proteinExistence type="predicted"/>